<gene>
    <name evidence="2" type="ORF">O4213_26975</name>
</gene>
<name>A0ABT4N3Y7_GORRU</name>
<proteinExistence type="predicted"/>
<feature type="domain" description="Antitoxin VbhA" evidence="1">
    <location>
        <begin position="25"/>
        <end position="66"/>
    </location>
</feature>
<keyword evidence="3" id="KW-1185">Reference proteome</keyword>
<evidence type="ECO:0000313" key="2">
    <source>
        <dbReference type="EMBL" id="MCZ4553660.1"/>
    </source>
</evidence>
<dbReference type="Proteomes" id="UP001067235">
    <property type="component" value="Unassembled WGS sequence"/>
</dbReference>
<evidence type="ECO:0000313" key="3">
    <source>
        <dbReference type="Proteomes" id="UP001067235"/>
    </source>
</evidence>
<organism evidence="2 3">
    <name type="scientific">Gordonia rubripertincta</name>
    <name type="common">Rhodococcus corallinus</name>
    <dbReference type="NCBI Taxonomy" id="36822"/>
    <lineage>
        <taxon>Bacteria</taxon>
        <taxon>Bacillati</taxon>
        <taxon>Actinomycetota</taxon>
        <taxon>Actinomycetes</taxon>
        <taxon>Mycobacteriales</taxon>
        <taxon>Gordoniaceae</taxon>
        <taxon>Gordonia</taxon>
    </lineage>
</organism>
<protein>
    <recommendedName>
        <fullName evidence="1">Antitoxin VbhA domain-containing protein</fullName>
    </recommendedName>
</protein>
<sequence length="76" mass="8726">MTSEPAWALRYPELFEGLSEQQKWNVHNNIANHVMEGWKPARENIADLVALERGDIDTAEYVRRGRAYLAAKRSPS</sequence>
<evidence type="ECO:0000259" key="1">
    <source>
        <dbReference type="Pfam" id="PF18495"/>
    </source>
</evidence>
<reference evidence="2" key="1">
    <citation type="submission" date="2022-12" db="EMBL/GenBank/DDBJ databases">
        <authorList>
            <person name="Krivoruchko A.V."/>
            <person name="Elkin A."/>
        </authorList>
    </citation>
    <scope>NUCLEOTIDE SEQUENCE</scope>
    <source>
        <strain evidence="2">IEGM 1388</strain>
    </source>
</reference>
<accession>A0ABT4N3Y7</accession>
<dbReference type="EMBL" id="JAPWIE010000011">
    <property type="protein sequence ID" value="MCZ4553660.1"/>
    <property type="molecule type" value="Genomic_DNA"/>
</dbReference>
<dbReference type="InterPro" id="IPR043038">
    <property type="entry name" value="VbhA_sf"/>
</dbReference>
<dbReference type="Pfam" id="PF18495">
    <property type="entry name" value="VbhA"/>
    <property type="match status" value="1"/>
</dbReference>
<comment type="caution">
    <text evidence="2">The sequence shown here is derived from an EMBL/GenBank/DDBJ whole genome shotgun (WGS) entry which is preliminary data.</text>
</comment>
<dbReference type="RefSeq" id="WP_301574339.1">
    <property type="nucleotide sequence ID" value="NZ_JAPWIE010000011.1"/>
</dbReference>
<dbReference type="CDD" id="cd11586">
    <property type="entry name" value="VbhA_like"/>
    <property type="match status" value="1"/>
</dbReference>
<dbReference type="Gene3D" id="1.10.8.1050">
    <property type="entry name" value="Antitoxin VbhA-like"/>
    <property type="match status" value="1"/>
</dbReference>
<dbReference type="InterPro" id="IPR033788">
    <property type="entry name" value="VbhA-like"/>
</dbReference>
<dbReference type="InterPro" id="IPR041535">
    <property type="entry name" value="VbhA"/>
</dbReference>